<evidence type="ECO:0000313" key="5">
    <source>
        <dbReference type="EMBL" id="AXI01921.1"/>
    </source>
</evidence>
<evidence type="ECO:0000256" key="3">
    <source>
        <dbReference type="ARBA" id="ARBA00038502"/>
    </source>
</evidence>
<dbReference type="InterPro" id="IPR000182">
    <property type="entry name" value="GNAT_dom"/>
</dbReference>
<evidence type="ECO:0000259" key="4">
    <source>
        <dbReference type="PROSITE" id="PS51186"/>
    </source>
</evidence>
<dbReference type="Pfam" id="PF13302">
    <property type="entry name" value="Acetyltransf_3"/>
    <property type="match status" value="1"/>
</dbReference>
<dbReference type="PANTHER" id="PTHR43792">
    <property type="entry name" value="GNAT FAMILY, PUTATIVE (AFU_ORTHOLOGUE AFUA_3G00765)-RELATED-RELATED"/>
    <property type="match status" value="1"/>
</dbReference>
<gene>
    <name evidence="5" type="ORF">HYN46_02950</name>
</gene>
<keyword evidence="6" id="KW-1185">Reference proteome</keyword>
<dbReference type="Gene3D" id="3.40.630.30">
    <property type="match status" value="1"/>
</dbReference>
<dbReference type="EMBL" id="CP031222">
    <property type="protein sequence ID" value="AXI01921.1"/>
    <property type="molecule type" value="Genomic_DNA"/>
</dbReference>
<evidence type="ECO:0000256" key="1">
    <source>
        <dbReference type="ARBA" id="ARBA00022679"/>
    </source>
</evidence>
<dbReference type="GO" id="GO:0008999">
    <property type="term" value="F:protein-N-terminal-alanine acetyltransferase activity"/>
    <property type="evidence" value="ECO:0007669"/>
    <property type="project" value="TreeGrafter"/>
</dbReference>
<comment type="similarity">
    <text evidence="3">Belongs to the acetyltransferase family. RimJ subfamily.</text>
</comment>
<accession>A0A345P3R2</accession>
<dbReference type="OrthoDB" id="9801669at2"/>
<sequence>MQNLELHLLDPSDADNLLAFERSNRAYFERLINARSPDYYHIDTVRDSIHESLQLRALDLAYHYVAKVSGEIVARVNLTQIARDYYNKAVLGYRVAESMTGKGVASKAIELVLTEAFDTLNLWRVEAVVREPNVASIRVLQKNHFLQYGRSQQAMSLHGVWCDLIHFECFSPKGAHLNAEPH</sequence>
<dbReference type="Proteomes" id="UP000253940">
    <property type="component" value="Chromosome"/>
</dbReference>
<protein>
    <submittedName>
        <fullName evidence="5">N-acetyltransferase</fullName>
    </submittedName>
</protein>
<dbReference type="GO" id="GO:0005737">
    <property type="term" value="C:cytoplasm"/>
    <property type="evidence" value="ECO:0007669"/>
    <property type="project" value="TreeGrafter"/>
</dbReference>
<dbReference type="InterPro" id="IPR016181">
    <property type="entry name" value="Acyl_CoA_acyltransferase"/>
</dbReference>
<reference evidence="5 6" key="1">
    <citation type="submission" date="2018-07" db="EMBL/GenBank/DDBJ databases">
        <title>Genome sequencing of Moraxellaceae gen. HYN0046.</title>
        <authorList>
            <person name="Kim M."/>
            <person name="Yi H."/>
        </authorList>
    </citation>
    <scope>NUCLEOTIDE SEQUENCE [LARGE SCALE GENOMIC DNA]</scope>
    <source>
        <strain evidence="5 6">HYN0046</strain>
    </source>
</reference>
<dbReference type="AlphaFoldDB" id="A0A345P3R2"/>
<organism evidence="5 6">
    <name type="scientific">Aquirhabdus parva</name>
    <dbReference type="NCBI Taxonomy" id="2283318"/>
    <lineage>
        <taxon>Bacteria</taxon>
        <taxon>Pseudomonadati</taxon>
        <taxon>Pseudomonadota</taxon>
        <taxon>Gammaproteobacteria</taxon>
        <taxon>Moraxellales</taxon>
        <taxon>Moraxellaceae</taxon>
        <taxon>Aquirhabdus</taxon>
    </lineage>
</organism>
<dbReference type="PANTHER" id="PTHR43792:SF8">
    <property type="entry name" value="[RIBOSOMAL PROTEIN US5]-ALANINE N-ACETYLTRANSFERASE"/>
    <property type="match status" value="1"/>
</dbReference>
<evidence type="ECO:0000313" key="6">
    <source>
        <dbReference type="Proteomes" id="UP000253940"/>
    </source>
</evidence>
<name>A0A345P3R2_9GAMM</name>
<dbReference type="InterPro" id="IPR051531">
    <property type="entry name" value="N-acetyltransferase"/>
</dbReference>
<keyword evidence="2" id="KW-0012">Acyltransferase</keyword>
<evidence type="ECO:0000256" key="2">
    <source>
        <dbReference type="ARBA" id="ARBA00023315"/>
    </source>
</evidence>
<proteinExistence type="inferred from homology"/>
<feature type="domain" description="N-acetyltransferase" evidence="4">
    <location>
        <begin position="4"/>
        <end position="182"/>
    </location>
</feature>
<dbReference type="RefSeq" id="WP_114898031.1">
    <property type="nucleotide sequence ID" value="NZ_CP031222.1"/>
</dbReference>
<dbReference type="PROSITE" id="PS51186">
    <property type="entry name" value="GNAT"/>
    <property type="match status" value="1"/>
</dbReference>
<dbReference type="SUPFAM" id="SSF55729">
    <property type="entry name" value="Acyl-CoA N-acyltransferases (Nat)"/>
    <property type="match status" value="1"/>
</dbReference>
<dbReference type="KEGG" id="mbah:HYN46_02950"/>
<keyword evidence="1 5" id="KW-0808">Transferase</keyword>